<gene>
    <name evidence="3" type="ORF">F3Y22_tig00110929pilonHSYRG00057</name>
</gene>
<sequence>MESWFGGSWLNPRKSSSESNGKVLGILAFEVASLMSKAVSLWHFLDDGEILKLRKQITNSVGIRRLVSDNQNYLMDLALNEIIENFGTLATSVARLGKKCTDPVYHCFEHFVIDPISNNLDWLGWDYRLKKMERKVKKMERRMRRNAKCDQDKLLECRKKVMLQRREVKKLRETSPWARTYDFVVRILLRTLLTILERIKYVFRTNQMVSLDGKNSPCLLPSDSFSALIPCSSRSYSKTKRSNHVRVGPFRRCVSAGSNSLIFDSCETIGSGSFRFIGAYTTKMESLFGNDKIYSKLCVFNTKHLLDAPTSTLGDVALCLRYAHIIIMIEKLASAPHMIGLDSREKLYNMLPWSMRNAVRAKLKSDAKTLASFVISSSFAAEWRLVIVRILGWLAPLAHNMIRWQLERSFEEQHMVSRSNVLLVQTLHFANRAKTEAAIIDILVGLNYVCRIEGAHNSITF</sequence>
<evidence type="ECO:0000259" key="1">
    <source>
        <dbReference type="Pfam" id="PF05003"/>
    </source>
</evidence>
<name>A0A6A2ZEF0_HIBSY</name>
<feature type="domain" description="DUF668" evidence="1">
    <location>
        <begin position="312"/>
        <end position="403"/>
    </location>
</feature>
<keyword evidence="4" id="KW-1185">Reference proteome</keyword>
<evidence type="ECO:0000313" key="3">
    <source>
        <dbReference type="EMBL" id="KAE8690057.1"/>
    </source>
</evidence>
<dbReference type="Proteomes" id="UP000436088">
    <property type="component" value="Unassembled WGS sequence"/>
</dbReference>
<dbReference type="Pfam" id="PF11961">
    <property type="entry name" value="DUF3475"/>
    <property type="match status" value="1"/>
</dbReference>
<dbReference type="InterPro" id="IPR007700">
    <property type="entry name" value="DUF668"/>
</dbReference>
<dbReference type="Pfam" id="PF05003">
    <property type="entry name" value="DUF668"/>
    <property type="match status" value="1"/>
</dbReference>
<protein>
    <submittedName>
        <fullName evidence="3">Cytochrome P450 76A2-like</fullName>
    </submittedName>
</protein>
<accession>A0A6A2ZEF0</accession>
<dbReference type="GO" id="GO:0045927">
    <property type="term" value="P:positive regulation of growth"/>
    <property type="evidence" value="ECO:0007669"/>
    <property type="project" value="InterPro"/>
</dbReference>
<evidence type="ECO:0000313" key="4">
    <source>
        <dbReference type="Proteomes" id="UP000436088"/>
    </source>
</evidence>
<dbReference type="AlphaFoldDB" id="A0A6A2ZEF0"/>
<proteinExistence type="predicted"/>
<comment type="caution">
    <text evidence="3">The sequence shown here is derived from an EMBL/GenBank/DDBJ whole genome shotgun (WGS) entry which is preliminary data.</text>
</comment>
<dbReference type="EMBL" id="VEPZ02001165">
    <property type="protein sequence ID" value="KAE8690057.1"/>
    <property type="molecule type" value="Genomic_DNA"/>
</dbReference>
<dbReference type="PANTHER" id="PTHR31371">
    <property type="entry name" value="BNAC09G50660D PROTEIN"/>
    <property type="match status" value="1"/>
</dbReference>
<reference evidence="3" key="1">
    <citation type="submission" date="2019-09" db="EMBL/GenBank/DDBJ databases">
        <title>Draft genome information of white flower Hibiscus syriacus.</title>
        <authorList>
            <person name="Kim Y.-M."/>
        </authorList>
    </citation>
    <scope>NUCLEOTIDE SEQUENCE [LARGE SCALE GENOMIC DNA]</scope>
    <source>
        <strain evidence="3">YM2019G1</strain>
    </source>
</reference>
<dbReference type="InterPro" id="IPR021864">
    <property type="entry name" value="DUF3475"/>
</dbReference>
<evidence type="ECO:0000259" key="2">
    <source>
        <dbReference type="Pfam" id="PF11961"/>
    </source>
</evidence>
<feature type="domain" description="DUF3475" evidence="2">
    <location>
        <begin position="26"/>
        <end position="82"/>
    </location>
</feature>
<dbReference type="PANTHER" id="PTHR31371:SF4">
    <property type="entry name" value="DUF668 DOMAIN-CONTAINING PROTEIN"/>
    <property type="match status" value="1"/>
</dbReference>
<organism evidence="3 4">
    <name type="scientific">Hibiscus syriacus</name>
    <name type="common">Rose of Sharon</name>
    <dbReference type="NCBI Taxonomy" id="106335"/>
    <lineage>
        <taxon>Eukaryota</taxon>
        <taxon>Viridiplantae</taxon>
        <taxon>Streptophyta</taxon>
        <taxon>Embryophyta</taxon>
        <taxon>Tracheophyta</taxon>
        <taxon>Spermatophyta</taxon>
        <taxon>Magnoliopsida</taxon>
        <taxon>eudicotyledons</taxon>
        <taxon>Gunneridae</taxon>
        <taxon>Pentapetalae</taxon>
        <taxon>rosids</taxon>
        <taxon>malvids</taxon>
        <taxon>Malvales</taxon>
        <taxon>Malvaceae</taxon>
        <taxon>Malvoideae</taxon>
        <taxon>Hibiscus</taxon>
    </lineage>
</organism>